<dbReference type="GO" id="GO:0006508">
    <property type="term" value="P:proteolysis"/>
    <property type="evidence" value="ECO:0007669"/>
    <property type="project" value="UniProtKB-KW"/>
</dbReference>
<dbReference type="Gene3D" id="1.10.1370.20">
    <property type="entry name" value="Oligoendopeptidase f, C-terminal domain"/>
    <property type="match status" value="1"/>
</dbReference>
<dbReference type="GO" id="GO:0046872">
    <property type="term" value="F:metal ion binding"/>
    <property type="evidence" value="ECO:0007669"/>
    <property type="project" value="UniProtKB-UniRule"/>
</dbReference>
<evidence type="ECO:0000256" key="6">
    <source>
        <dbReference type="RuleBase" id="RU368091"/>
    </source>
</evidence>
<dbReference type="Proteomes" id="UP000198556">
    <property type="component" value="Unassembled WGS sequence"/>
</dbReference>
<dbReference type="InterPro" id="IPR004438">
    <property type="entry name" value="Peptidase_M3B"/>
</dbReference>
<sequence length="603" mass="69423">MSDNTLKPRSAVNQEYTWDMSLMYQDDAAFAAALKKMEEAVVAFNQKFAGKVTNVENLEDAITEFEVLYEEFYKLSHYAELPMTVDRFNPTVVENATLFQNTATIWAANMSFFDVALTELSAEVTEEFVATKRPDLAYYFEKINKQKAHMLDPKVEQALASLNNLPNFYQLYEVTKHEDMTFDSFEVDGKTYENSYVLYENLHEMDNNTKVRRGAAESFYKTLNAYKNTTANEYISTIKREKLLATMRGYDSVIDYLLDQQDGDRELYDRQIKTLMTDLAPHIRRYIKLLGKVHNIPDMQFADCKINLDPDFEVDMTIDESRDYLKKAFAGLGQDYLDLVDESYDKRWTDFPQNIGKSTGGFCATVKDVAAYILLSWTGKMNEVFVLAHELGHAYHFMNAGRHQSILNFDCALYFVESPSTCNEVIVSNYLLKTNTDPRFKRWVISNMISRTYFHNMVTHYLEAVYQDRIYKMVDNNEMLNADVLSKVKREVMEEFFGDSLTINEGAELTWMRQPHYYMGLYSYTYSAGLTIGTAIANKIEKDPEHAQRWLDTLAKGGSMSAKDLCKFAGCDVSTAEPLNEAIAYVGELVDQLYTLTDELEAK</sequence>
<dbReference type="OrthoDB" id="9766487at2"/>
<evidence type="ECO:0000256" key="5">
    <source>
        <dbReference type="ARBA" id="ARBA00023049"/>
    </source>
</evidence>
<evidence type="ECO:0000256" key="2">
    <source>
        <dbReference type="ARBA" id="ARBA00022723"/>
    </source>
</evidence>
<gene>
    <name evidence="9" type="ORF">SAMN05421767_1485</name>
</gene>
<evidence type="ECO:0000313" key="10">
    <source>
        <dbReference type="Proteomes" id="UP000198556"/>
    </source>
</evidence>
<comment type="function">
    <text evidence="6">Has oligopeptidase activity and degrades a variety of small bioactive peptides.</text>
</comment>
<keyword evidence="10" id="KW-1185">Reference proteome</keyword>
<dbReference type="SUPFAM" id="SSF55486">
    <property type="entry name" value="Metalloproteases ('zincins'), catalytic domain"/>
    <property type="match status" value="1"/>
</dbReference>
<dbReference type="InterPro" id="IPR001567">
    <property type="entry name" value="Pept_M3A_M3B_dom"/>
</dbReference>
<keyword evidence="1 6" id="KW-0645">Protease</keyword>
<evidence type="ECO:0000256" key="4">
    <source>
        <dbReference type="ARBA" id="ARBA00022833"/>
    </source>
</evidence>
<reference evidence="9 10" key="1">
    <citation type="submission" date="2016-10" db="EMBL/GenBank/DDBJ databases">
        <authorList>
            <person name="de Groot N.N."/>
        </authorList>
    </citation>
    <scope>NUCLEOTIDE SEQUENCE [LARGE SCALE GENOMIC DNA]</scope>
    <source>
        <strain evidence="9 10">DSM 15827</strain>
    </source>
</reference>
<dbReference type="Gene3D" id="1.20.140.70">
    <property type="entry name" value="Oligopeptidase f, N-terminal domain"/>
    <property type="match status" value="1"/>
</dbReference>
<evidence type="ECO:0000256" key="3">
    <source>
        <dbReference type="ARBA" id="ARBA00022801"/>
    </source>
</evidence>
<keyword evidence="4 6" id="KW-0862">Zinc</keyword>
<proteinExistence type="inferred from homology"/>
<dbReference type="AlphaFoldDB" id="A0A1H9NYE3"/>
<protein>
    <recommendedName>
        <fullName evidence="6">Oligopeptidase F</fullName>
        <ecNumber evidence="6">3.4.24.-</ecNumber>
    </recommendedName>
</protein>
<dbReference type="InterPro" id="IPR013647">
    <property type="entry name" value="OligopepF_N_dom"/>
</dbReference>
<dbReference type="STRING" id="137733.SAMN05421767_1485"/>
<dbReference type="RefSeq" id="WP_089747763.1">
    <property type="nucleotide sequence ID" value="NZ_FOGF01000048.1"/>
</dbReference>
<dbReference type="CDD" id="cd09609">
    <property type="entry name" value="M3B_PepF"/>
    <property type="match status" value="1"/>
</dbReference>
<keyword evidence="2 6" id="KW-0479">Metal-binding</keyword>
<evidence type="ECO:0000259" key="7">
    <source>
        <dbReference type="Pfam" id="PF01432"/>
    </source>
</evidence>
<dbReference type="InterPro" id="IPR034009">
    <property type="entry name" value="M3B_PepF_4"/>
</dbReference>
<dbReference type="InterPro" id="IPR042088">
    <property type="entry name" value="OligoPept_F_C"/>
</dbReference>
<evidence type="ECO:0000313" key="9">
    <source>
        <dbReference type="EMBL" id="SER40970.1"/>
    </source>
</evidence>
<keyword evidence="5 6" id="KW-0482">Metalloprotease</keyword>
<organism evidence="9 10">
    <name type="scientific">Granulicatella balaenopterae</name>
    <dbReference type="NCBI Taxonomy" id="137733"/>
    <lineage>
        <taxon>Bacteria</taxon>
        <taxon>Bacillati</taxon>
        <taxon>Bacillota</taxon>
        <taxon>Bacilli</taxon>
        <taxon>Lactobacillales</taxon>
        <taxon>Carnobacteriaceae</taxon>
        <taxon>Granulicatella</taxon>
    </lineage>
</organism>
<comment type="similarity">
    <text evidence="6">Belongs to the peptidase M3B family.</text>
</comment>
<dbReference type="NCBIfam" id="TIGR00181">
    <property type="entry name" value="pepF"/>
    <property type="match status" value="1"/>
</dbReference>
<keyword evidence="3 6" id="KW-0378">Hydrolase</keyword>
<accession>A0A1H9NYE3</accession>
<dbReference type="Pfam" id="PF01432">
    <property type="entry name" value="Peptidase_M3"/>
    <property type="match status" value="1"/>
</dbReference>
<dbReference type="EC" id="3.4.24.-" evidence="6"/>
<dbReference type="EMBL" id="FOGF01000048">
    <property type="protein sequence ID" value="SER40970.1"/>
    <property type="molecule type" value="Genomic_DNA"/>
</dbReference>
<evidence type="ECO:0000259" key="8">
    <source>
        <dbReference type="Pfam" id="PF08439"/>
    </source>
</evidence>
<comment type="cofactor">
    <cofactor evidence="6">
        <name>Zn(2+)</name>
        <dbReference type="ChEBI" id="CHEBI:29105"/>
    </cofactor>
    <text evidence="6">Binds 1 zinc ion.</text>
</comment>
<feature type="domain" description="Peptidase M3A/M3B catalytic" evidence="7">
    <location>
        <begin position="206"/>
        <end position="583"/>
    </location>
</feature>
<dbReference type="Pfam" id="PF08439">
    <property type="entry name" value="Peptidase_M3_N"/>
    <property type="match status" value="1"/>
</dbReference>
<name>A0A1H9NYE3_9LACT</name>
<feature type="domain" description="Oligopeptidase F N-terminal" evidence="8">
    <location>
        <begin position="117"/>
        <end position="182"/>
    </location>
</feature>
<dbReference type="GO" id="GO:0004222">
    <property type="term" value="F:metalloendopeptidase activity"/>
    <property type="evidence" value="ECO:0007669"/>
    <property type="project" value="UniProtKB-UniRule"/>
</dbReference>
<evidence type="ECO:0000256" key="1">
    <source>
        <dbReference type="ARBA" id="ARBA00022670"/>
    </source>
</evidence>